<dbReference type="Gene3D" id="1.20.144.10">
    <property type="entry name" value="Phosphatidic acid phosphatase type 2/haloperoxidase"/>
    <property type="match status" value="1"/>
</dbReference>
<dbReference type="SMART" id="SM00014">
    <property type="entry name" value="acidPPc"/>
    <property type="match status" value="1"/>
</dbReference>
<feature type="chain" id="PRO_5012308584" evidence="1">
    <location>
        <begin position="22"/>
        <end position="283"/>
    </location>
</feature>
<evidence type="ECO:0000313" key="4">
    <source>
        <dbReference type="Proteomes" id="UP000198379"/>
    </source>
</evidence>
<proteinExistence type="predicted"/>
<dbReference type="Pfam" id="PF01569">
    <property type="entry name" value="PAP2"/>
    <property type="match status" value="1"/>
</dbReference>
<keyword evidence="1" id="KW-0732">Signal</keyword>
<dbReference type="AlphaFoldDB" id="A0A238Z946"/>
<protein>
    <submittedName>
        <fullName evidence="3">PAP2 superfamily protein</fullName>
    </submittedName>
</protein>
<dbReference type="InterPro" id="IPR000326">
    <property type="entry name" value="PAP2/HPO"/>
</dbReference>
<evidence type="ECO:0000256" key="1">
    <source>
        <dbReference type="SAM" id="SignalP"/>
    </source>
</evidence>
<feature type="domain" description="Phosphatidic acid phosphatase type 2/haloperoxidase" evidence="2">
    <location>
        <begin position="136"/>
        <end position="247"/>
    </location>
</feature>
<reference evidence="3 4" key="1">
    <citation type="submission" date="2017-06" db="EMBL/GenBank/DDBJ databases">
        <authorList>
            <person name="Kim H.J."/>
            <person name="Triplett B.A."/>
        </authorList>
    </citation>
    <scope>NUCLEOTIDE SEQUENCE [LARGE SCALE GENOMIC DNA]</scope>
    <source>
        <strain evidence="3 4">DSM 25597</strain>
    </source>
</reference>
<dbReference type="RefSeq" id="WP_229746830.1">
    <property type="nucleotide sequence ID" value="NZ_BMEP01000001.1"/>
</dbReference>
<keyword evidence="4" id="KW-1185">Reference proteome</keyword>
<name>A0A238Z946_9FLAO</name>
<feature type="signal peptide" evidence="1">
    <location>
        <begin position="1"/>
        <end position="21"/>
    </location>
</feature>
<dbReference type="InterPro" id="IPR036938">
    <property type="entry name" value="PAP2/HPO_sf"/>
</dbReference>
<gene>
    <name evidence="3" type="ORF">SAMN06265376_10313</name>
</gene>
<organism evidence="3 4">
    <name type="scientific">Dokdonia pacifica</name>
    <dbReference type="NCBI Taxonomy" id="1627892"/>
    <lineage>
        <taxon>Bacteria</taxon>
        <taxon>Pseudomonadati</taxon>
        <taxon>Bacteroidota</taxon>
        <taxon>Flavobacteriia</taxon>
        <taxon>Flavobacteriales</taxon>
        <taxon>Flavobacteriaceae</taxon>
        <taxon>Dokdonia</taxon>
    </lineage>
</organism>
<dbReference type="SUPFAM" id="SSF48317">
    <property type="entry name" value="Acid phosphatase/Vanadium-dependent haloperoxidase"/>
    <property type="match status" value="1"/>
</dbReference>
<sequence length="283" mass="31187">MKKYIFLIACCLLTLTSYSQRQSLTSQEQDSLNIWQLAKYDGASALGGLFHAYSRPIHWDGDDWATFGFVAGGTALLYFVDDETSEFFRNQEDSSPTILKEFGERFGSPQVTYGITGSVYLFGLFTKNEPVRETGVLLISSATAVGLIQTVLKTTVGRSRPQNNEGKFAFKPFSGEAGFRSFPSGHTILSFTTAYAISKQFDNPWVKAGIYTVGMISPISRIVNGAHWLTDVALSIAISVVTVDAIDNYLNAKKRYPGEDDRKKGITWNINFGVGSMGIVGRF</sequence>
<evidence type="ECO:0000313" key="3">
    <source>
        <dbReference type="EMBL" id="SNR79363.1"/>
    </source>
</evidence>
<dbReference type="EMBL" id="FZNY01000003">
    <property type="protein sequence ID" value="SNR79363.1"/>
    <property type="molecule type" value="Genomic_DNA"/>
</dbReference>
<dbReference type="Proteomes" id="UP000198379">
    <property type="component" value="Unassembled WGS sequence"/>
</dbReference>
<evidence type="ECO:0000259" key="2">
    <source>
        <dbReference type="SMART" id="SM00014"/>
    </source>
</evidence>
<accession>A0A238Z946</accession>